<accession>A0ABP7FPI3</accession>
<feature type="region of interest" description="Disordered" evidence="1">
    <location>
        <begin position="1"/>
        <end position="22"/>
    </location>
</feature>
<dbReference type="EMBL" id="BAABAE010000003">
    <property type="protein sequence ID" value="GAA3745072.1"/>
    <property type="molecule type" value="Genomic_DNA"/>
</dbReference>
<protein>
    <submittedName>
        <fullName evidence="2">Uncharacterized protein</fullName>
    </submittedName>
</protein>
<sequence>MTAPAAHSTSHQPRTKMHRMTHTRRMPIVTLYLIILERRSSSGDRGSDVMEFGCFAMGSLPA</sequence>
<evidence type="ECO:0000313" key="3">
    <source>
        <dbReference type="Proteomes" id="UP001501004"/>
    </source>
</evidence>
<name>A0ABP7FPI3_9MICO</name>
<organism evidence="2 3">
    <name type="scientific">Leifsonella bigeumensis</name>
    <dbReference type="NCBI Taxonomy" id="433643"/>
    <lineage>
        <taxon>Bacteria</taxon>
        <taxon>Bacillati</taxon>
        <taxon>Actinomycetota</taxon>
        <taxon>Actinomycetes</taxon>
        <taxon>Micrococcales</taxon>
        <taxon>Microbacteriaceae</taxon>
        <taxon>Leifsonella</taxon>
    </lineage>
</organism>
<comment type="caution">
    <text evidence="2">The sequence shown here is derived from an EMBL/GenBank/DDBJ whole genome shotgun (WGS) entry which is preliminary data.</text>
</comment>
<evidence type="ECO:0000256" key="1">
    <source>
        <dbReference type="SAM" id="MobiDB-lite"/>
    </source>
</evidence>
<feature type="compositionally biased region" description="Basic residues" evidence="1">
    <location>
        <begin position="13"/>
        <end position="22"/>
    </location>
</feature>
<evidence type="ECO:0000313" key="2">
    <source>
        <dbReference type="EMBL" id="GAA3745072.1"/>
    </source>
</evidence>
<proteinExistence type="predicted"/>
<reference evidence="3" key="1">
    <citation type="journal article" date="2019" name="Int. J. Syst. Evol. Microbiol.">
        <title>The Global Catalogue of Microorganisms (GCM) 10K type strain sequencing project: providing services to taxonomists for standard genome sequencing and annotation.</title>
        <authorList>
            <consortium name="The Broad Institute Genomics Platform"/>
            <consortium name="The Broad Institute Genome Sequencing Center for Infectious Disease"/>
            <person name="Wu L."/>
            <person name="Ma J."/>
        </authorList>
    </citation>
    <scope>NUCLEOTIDE SEQUENCE [LARGE SCALE GENOMIC DNA]</scope>
    <source>
        <strain evidence="3">JCM 16949</strain>
    </source>
</reference>
<gene>
    <name evidence="2" type="ORF">GCM10022239_20840</name>
</gene>
<dbReference type="Proteomes" id="UP001501004">
    <property type="component" value="Unassembled WGS sequence"/>
</dbReference>
<keyword evidence="3" id="KW-1185">Reference proteome</keyword>